<dbReference type="Pfam" id="PF14352">
    <property type="entry name" value="DUF4402"/>
    <property type="match status" value="1"/>
</dbReference>
<gene>
    <name evidence="1" type="ORF">ACFSAG_13155</name>
</gene>
<sequence>MAGFASLWPCTSVLAQTAVEQGQSQVGVVTPLSFIQTEELSFGRILSSNTAGTVTVAPNGTRTRSGGVTLHGNDQQAAVFAGLGAVNQRVQISLGSNSIFLTGPGVRMRARNFVIGSTPTAVLSTTPRVFRIAGANGGFSFPVGATLDVNANQAPGTYRGTWSITLNYQ</sequence>
<keyword evidence="2" id="KW-1185">Reference proteome</keyword>
<proteinExistence type="predicted"/>
<name>A0ABW4MFB9_9SPHN</name>
<evidence type="ECO:0000313" key="2">
    <source>
        <dbReference type="Proteomes" id="UP001597215"/>
    </source>
</evidence>
<accession>A0ABW4MFB9</accession>
<organism evidence="1 2">
    <name type="scientific">Sphingorhabdus buctiana</name>
    <dbReference type="NCBI Taxonomy" id="1508805"/>
    <lineage>
        <taxon>Bacteria</taxon>
        <taxon>Pseudomonadati</taxon>
        <taxon>Pseudomonadota</taxon>
        <taxon>Alphaproteobacteria</taxon>
        <taxon>Sphingomonadales</taxon>
        <taxon>Sphingomonadaceae</taxon>
        <taxon>Sphingorhabdus</taxon>
    </lineage>
</organism>
<reference evidence="2" key="1">
    <citation type="journal article" date="2019" name="Int. J. Syst. Evol. Microbiol.">
        <title>The Global Catalogue of Microorganisms (GCM) 10K type strain sequencing project: providing services to taxonomists for standard genome sequencing and annotation.</title>
        <authorList>
            <consortium name="The Broad Institute Genomics Platform"/>
            <consortium name="The Broad Institute Genome Sequencing Center for Infectious Disease"/>
            <person name="Wu L."/>
            <person name="Ma J."/>
        </authorList>
    </citation>
    <scope>NUCLEOTIDE SEQUENCE [LARGE SCALE GENOMIC DNA]</scope>
    <source>
        <strain evidence="2">CGMCC 1.12449</strain>
    </source>
</reference>
<dbReference type="InterPro" id="IPR025514">
    <property type="entry name" value="DUF4402"/>
</dbReference>
<evidence type="ECO:0000313" key="1">
    <source>
        <dbReference type="EMBL" id="MFD1767789.1"/>
    </source>
</evidence>
<dbReference type="EMBL" id="JBHUEL010000011">
    <property type="protein sequence ID" value="MFD1767789.1"/>
    <property type="molecule type" value="Genomic_DNA"/>
</dbReference>
<comment type="caution">
    <text evidence="1">The sequence shown here is derived from an EMBL/GenBank/DDBJ whole genome shotgun (WGS) entry which is preliminary data.</text>
</comment>
<dbReference type="Proteomes" id="UP001597215">
    <property type="component" value="Unassembled WGS sequence"/>
</dbReference>
<protein>
    <submittedName>
        <fullName evidence="1">DUF4402 domain-containing protein</fullName>
    </submittedName>
</protein>
<dbReference type="RefSeq" id="WP_381515649.1">
    <property type="nucleotide sequence ID" value="NZ_JBHUEL010000011.1"/>
</dbReference>